<feature type="transmembrane region" description="Helical" evidence="8">
    <location>
        <begin position="458"/>
        <end position="486"/>
    </location>
</feature>
<feature type="transmembrane region" description="Helical" evidence="8">
    <location>
        <begin position="70"/>
        <end position="90"/>
    </location>
</feature>
<evidence type="ECO:0000256" key="1">
    <source>
        <dbReference type="ARBA" id="ARBA00004141"/>
    </source>
</evidence>
<dbReference type="InterPro" id="IPR045035">
    <property type="entry name" value="YSL-like"/>
</dbReference>
<evidence type="ECO:0000256" key="5">
    <source>
        <dbReference type="ARBA" id="ARBA00022989"/>
    </source>
</evidence>
<evidence type="ECO:0000256" key="7">
    <source>
        <dbReference type="SAM" id="MobiDB-lite"/>
    </source>
</evidence>
<feature type="transmembrane region" description="Helical" evidence="8">
    <location>
        <begin position="221"/>
        <end position="242"/>
    </location>
</feature>
<feature type="transmembrane region" description="Helical" evidence="8">
    <location>
        <begin position="164"/>
        <end position="184"/>
    </location>
</feature>
<reference evidence="9 10" key="1">
    <citation type="journal article" date="2009" name="Science">
        <title>Green evolution and dynamic adaptations revealed by genomes of the marine picoeukaryotes Micromonas.</title>
        <authorList>
            <person name="Worden A.Z."/>
            <person name="Lee J.H."/>
            <person name="Mock T."/>
            <person name="Rouze P."/>
            <person name="Simmons M.P."/>
            <person name="Aerts A.L."/>
            <person name="Allen A.E."/>
            <person name="Cuvelier M.L."/>
            <person name="Derelle E."/>
            <person name="Everett M.V."/>
            <person name="Foulon E."/>
            <person name="Grimwood J."/>
            <person name="Gundlach H."/>
            <person name="Henrissat B."/>
            <person name="Napoli C."/>
            <person name="McDonald S.M."/>
            <person name="Parker M.S."/>
            <person name="Rombauts S."/>
            <person name="Salamov A."/>
            <person name="Von Dassow P."/>
            <person name="Badger J.H."/>
            <person name="Coutinho P.M."/>
            <person name="Demir E."/>
            <person name="Dubchak I."/>
            <person name="Gentemann C."/>
            <person name="Eikrem W."/>
            <person name="Gready J.E."/>
            <person name="John U."/>
            <person name="Lanier W."/>
            <person name="Lindquist E.A."/>
            <person name="Lucas S."/>
            <person name="Mayer K.F."/>
            <person name="Moreau H."/>
            <person name="Not F."/>
            <person name="Otillar R."/>
            <person name="Panaud O."/>
            <person name="Pangilinan J."/>
            <person name="Paulsen I."/>
            <person name="Piegu B."/>
            <person name="Poliakov A."/>
            <person name="Robbens S."/>
            <person name="Schmutz J."/>
            <person name="Toulza E."/>
            <person name="Wyss T."/>
            <person name="Zelensky A."/>
            <person name="Zhou K."/>
            <person name="Armbrust E.V."/>
            <person name="Bhattacharya D."/>
            <person name="Goodenough U.W."/>
            <person name="Van de Peer Y."/>
            <person name="Grigoriev I.V."/>
        </authorList>
    </citation>
    <scope>NUCLEOTIDE SEQUENCE [LARGE SCALE GENOMIC DNA]</scope>
    <source>
        <strain evidence="10">RCC299 / NOUM17</strain>
    </source>
</reference>
<evidence type="ECO:0000256" key="4">
    <source>
        <dbReference type="ARBA" id="ARBA00022692"/>
    </source>
</evidence>
<evidence type="ECO:0000256" key="8">
    <source>
        <dbReference type="SAM" id="Phobius"/>
    </source>
</evidence>
<keyword evidence="4 8" id="KW-0812">Transmembrane</keyword>
<dbReference type="PANTHER" id="PTHR31645">
    <property type="entry name" value="OLIGOPEPTIDE TRANSPORTER YGL114W-RELATED"/>
    <property type="match status" value="1"/>
</dbReference>
<dbReference type="InParanoid" id="C1E0S2"/>
<feature type="region of interest" description="Disordered" evidence="7">
    <location>
        <begin position="291"/>
        <end position="349"/>
    </location>
</feature>
<comment type="subcellular location">
    <subcellularLocation>
        <location evidence="1">Membrane</location>
        <topology evidence="1">Multi-pass membrane protein</topology>
    </subcellularLocation>
</comment>
<gene>
    <name evidence="9" type="ORF">MICPUN_99251</name>
</gene>
<dbReference type="GO" id="GO:0035673">
    <property type="term" value="F:oligopeptide transmembrane transporter activity"/>
    <property type="evidence" value="ECO:0007669"/>
    <property type="project" value="InterPro"/>
</dbReference>
<proteinExistence type="inferred from homology"/>
<dbReference type="eggNOG" id="ENOG502QQ2H">
    <property type="taxonomic scope" value="Eukaryota"/>
</dbReference>
<dbReference type="InterPro" id="IPR004813">
    <property type="entry name" value="OPT"/>
</dbReference>
<dbReference type="PANTHER" id="PTHR31645:SF3">
    <property type="entry name" value="OLIGOPEPTIDE TRANSPORTER"/>
    <property type="match status" value="1"/>
</dbReference>
<dbReference type="AlphaFoldDB" id="C1E0S2"/>
<feature type="transmembrane region" description="Helical" evidence="8">
    <location>
        <begin position="262"/>
        <end position="284"/>
    </location>
</feature>
<evidence type="ECO:0000256" key="3">
    <source>
        <dbReference type="ARBA" id="ARBA00022448"/>
    </source>
</evidence>
<protein>
    <submittedName>
        <fullName evidence="9">Oligopeptide transporter family</fullName>
    </submittedName>
</protein>
<evidence type="ECO:0000256" key="6">
    <source>
        <dbReference type="ARBA" id="ARBA00023136"/>
    </source>
</evidence>
<evidence type="ECO:0000313" key="9">
    <source>
        <dbReference type="EMBL" id="ACO62052.1"/>
    </source>
</evidence>
<keyword evidence="5 8" id="KW-1133">Transmembrane helix</keyword>
<keyword evidence="6 8" id="KW-0472">Membrane</keyword>
<evidence type="ECO:0000256" key="2">
    <source>
        <dbReference type="ARBA" id="ARBA00010276"/>
    </source>
</evidence>
<dbReference type="Pfam" id="PF03169">
    <property type="entry name" value="OPT"/>
    <property type="match status" value="1"/>
</dbReference>
<dbReference type="Proteomes" id="UP000002009">
    <property type="component" value="Chromosome 3"/>
</dbReference>
<feature type="transmembrane region" description="Helical" evidence="8">
    <location>
        <begin position="648"/>
        <end position="673"/>
    </location>
</feature>
<feature type="transmembrane region" description="Helical" evidence="8">
    <location>
        <begin position="420"/>
        <end position="438"/>
    </location>
</feature>
<feature type="transmembrane region" description="Helical" evidence="8">
    <location>
        <begin position="12"/>
        <end position="33"/>
    </location>
</feature>
<dbReference type="GeneID" id="8241983"/>
<dbReference type="STRING" id="296587.C1E0S2"/>
<dbReference type="RefSeq" id="XP_002500794.1">
    <property type="nucleotide sequence ID" value="XM_002500748.1"/>
</dbReference>
<feature type="transmembrane region" description="Helical" evidence="8">
    <location>
        <begin position="506"/>
        <end position="527"/>
    </location>
</feature>
<keyword evidence="3" id="KW-0813">Transport</keyword>
<dbReference type="OrthoDB" id="627262at2759"/>
<dbReference type="OMA" id="VELPHIC"/>
<organism evidence="9 10">
    <name type="scientific">Micromonas commoda (strain RCC299 / NOUM17 / CCMP2709)</name>
    <name type="common">Picoplanktonic green alga</name>
    <dbReference type="NCBI Taxonomy" id="296587"/>
    <lineage>
        <taxon>Eukaryota</taxon>
        <taxon>Viridiplantae</taxon>
        <taxon>Chlorophyta</taxon>
        <taxon>Mamiellophyceae</taxon>
        <taxon>Mamiellales</taxon>
        <taxon>Mamiellaceae</taxon>
        <taxon>Micromonas</taxon>
    </lineage>
</organism>
<evidence type="ECO:0000313" key="10">
    <source>
        <dbReference type="Proteomes" id="UP000002009"/>
    </source>
</evidence>
<feature type="transmembrane region" description="Helical" evidence="8">
    <location>
        <begin position="395"/>
        <end position="414"/>
    </location>
</feature>
<sequence>MTPTYEAVDPLSPRAVIAGMLVGFVVSAMNVSFGLKAGWGQGGSVLAAAVSIGLFSAMKPKIPFTQLEANVCQTVASAAGSMTMAAGLIGPIPALHLLGMRYSVWTMMTWGASVAFLGVFFAVPLRRHFLLESQLRFPSGTATAETIKSMFADARRAKSQVGTLIHASVFAAGTVVLTWCFPWVLRPPLFATLGLASAARWGWGIRIDATLVGGGILMGTRVGVSVLVGGVCAWGMVGPWAAARGWVTGDPLSMKGGARGLLLWPGVTMMAVDSLMQLALATVCRPRRRRKVAMGGDSSNKSGQEATKRRTKWTYDDVDADGSSEAPLLGGGGGDDDDEPGLLKSPDVLPKSKPTLVGWAGIEDGNVHDESIVPAGDASPPADFKEDHPDAIPRSWWIVGLAVTGVWTASVLHLNFGMALWQPVLALPVAAVMSYVAVRCTGETDINPIGPMGKIIQLVFALVAPGAIVTNLMAAAVACGGAGQAGDLMHDFRAGLMMRLSPRKQLLAQLMGIPIGILGAVPTYALFAATYPIGGEQFPAPAAVAWRAVAEVLTGPEGGGLPAEAKALMLMAAAFTAWVRTVERMAETRAETNPNSRAARWIKRLMISPTSAGIAFIIPPEFSTTIAVAAIGSGYWERRNREHHEDHAYIAASGLLAGAGVMGVVTALVSMAFGTTAPET</sequence>
<dbReference type="GO" id="GO:0016020">
    <property type="term" value="C:membrane"/>
    <property type="evidence" value="ECO:0007669"/>
    <property type="project" value="UniProtKB-SubCell"/>
</dbReference>
<dbReference type="EMBL" id="CP001324">
    <property type="protein sequence ID" value="ACO62052.1"/>
    <property type="molecule type" value="Genomic_DNA"/>
</dbReference>
<keyword evidence="10" id="KW-1185">Reference proteome</keyword>
<feature type="transmembrane region" description="Helical" evidence="8">
    <location>
        <begin position="39"/>
        <end position="58"/>
    </location>
</feature>
<dbReference type="FunCoup" id="C1E0S2">
    <property type="interactions" value="685"/>
</dbReference>
<accession>C1E0S2</accession>
<dbReference type="KEGG" id="mis:MICPUN_99251"/>
<name>C1E0S2_MICCC</name>
<comment type="similarity">
    <text evidence="2">Belongs to the YSL (TC 2.A.67.2) family.</text>
</comment>
<feature type="transmembrane region" description="Helical" evidence="8">
    <location>
        <begin position="102"/>
        <end position="123"/>
    </location>
</feature>